<comment type="caution">
    <text evidence="3">The sequence shown here is derived from an EMBL/GenBank/DDBJ whole genome shotgun (WGS) entry which is preliminary data.</text>
</comment>
<evidence type="ECO:0000313" key="4">
    <source>
        <dbReference type="Proteomes" id="UP001259832"/>
    </source>
</evidence>
<organism evidence="3 4">
    <name type="scientific">Phytophthora citrophthora</name>
    <dbReference type="NCBI Taxonomy" id="4793"/>
    <lineage>
        <taxon>Eukaryota</taxon>
        <taxon>Sar</taxon>
        <taxon>Stramenopiles</taxon>
        <taxon>Oomycota</taxon>
        <taxon>Peronosporomycetes</taxon>
        <taxon>Peronosporales</taxon>
        <taxon>Peronosporaceae</taxon>
        <taxon>Phytophthora</taxon>
    </lineage>
</organism>
<dbReference type="AlphaFoldDB" id="A0AAD9GVA2"/>
<dbReference type="Proteomes" id="UP001259832">
    <property type="component" value="Unassembled WGS sequence"/>
</dbReference>
<feature type="coiled-coil region" evidence="1">
    <location>
        <begin position="204"/>
        <end position="406"/>
    </location>
</feature>
<proteinExistence type="predicted"/>
<name>A0AAD9GVA2_9STRA</name>
<gene>
    <name evidence="3" type="ORF">P3T76_002613</name>
</gene>
<keyword evidence="1" id="KW-0175">Coiled coil</keyword>
<feature type="coiled-coil region" evidence="1">
    <location>
        <begin position="144"/>
        <end position="171"/>
    </location>
</feature>
<dbReference type="Gene3D" id="1.20.5.340">
    <property type="match status" value="1"/>
</dbReference>
<keyword evidence="4" id="KW-1185">Reference proteome</keyword>
<evidence type="ECO:0000256" key="2">
    <source>
        <dbReference type="SAM" id="MobiDB-lite"/>
    </source>
</evidence>
<protein>
    <submittedName>
        <fullName evidence="3">Uncharacterized protein</fullName>
    </submittedName>
</protein>
<reference evidence="3" key="1">
    <citation type="submission" date="2023-08" db="EMBL/GenBank/DDBJ databases">
        <title>Reference Genome Resource for the Citrus Pathogen Phytophthora citrophthora.</title>
        <authorList>
            <person name="Moller H."/>
            <person name="Coetzee B."/>
            <person name="Rose L.J."/>
            <person name="Van Niekerk J.M."/>
        </authorList>
    </citation>
    <scope>NUCLEOTIDE SEQUENCE</scope>
    <source>
        <strain evidence="3">STE-U-9442</strain>
    </source>
</reference>
<sequence>MSAKLSRLALNLRNAQVFSSANDSYKLVSMRTPRQSLRSDGNGVSKLMKPQKLPTLIRGGGLRVGRVVSDVRDSSTWDNQSSSLFVQEEERRVQEELIEMLTVKLAHKEKEIEMLRCKQSVIDNEADVHDRQLRQQEEAHTRVVSDLALTNQELQRQLQLLQIQCEQLQVESEDQHTSALEQRRLREKEQAQAKMESKSHHQMVEDLRRDQEQLLNERYALENNMQRILHDQQTQTCLVEQLESKCSQLESDLQASQEDCRLLREALAREEQQRKDTDTIARKLEEEKVSLEVKQRALQKTLKGASSRVADMEKKRSKLSQAEDQLTGQLAVLKKEIIELKARRGQMSSQTKHLQARIASLENANAVQERKLEDTAVELESAHRCYRECQFRNKQLQEEIVFLKNRKLLVNLPASTDNSLTLPNVQAPTEIPEASTPETDTADDVPCWMKG</sequence>
<evidence type="ECO:0000313" key="3">
    <source>
        <dbReference type="EMBL" id="KAK1945565.1"/>
    </source>
</evidence>
<feature type="region of interest" description="Disordered" evidence="2">
    <location>
        <begin position="429"/>
        <end position="451"/>
    </location>
</feature>
<dbReference type="EMBL" id="JASMQC010000004">
    <property type="protein sequence ID" value="KAK1945565.1"/>
    <property type="molecule type" value="Genomic_DNA"/>
</dbReference>
<evidence type="ECO:0000256" key="1">
    <source>
        <dbReference type="SAM" id="Coils"/>
    </source>
</evidence>
<accession>A0AAD9GVA2</accession>